<dbReference type="SMART" id="SM00908">
    <property type="entry name" value="Gal-bind_lectin"/>
    <property type="match status" value="1"/>
</dbReference>
<dbReference type="PANTHER" id="PTHR11346:SF147">
    <property type="entry name" value="GALECTIN"/>
    <property type="match status" value="1"/>
</dbReference>
<dbReference type="Gene3D" id="2.60.120.200">
    <property type="match status" value="1"/>
</dbReference>
<evidence type="ECO:0000259" key="3">
    <source>
        <dbReference type="PROSITE" id="PS51304"/>
    </source>
</evidence>
<dbReference type="InterPro" id="IPR013320">
    <property type="entry name" value="ConA-like_dom_sf"/>
</dbReference>
<dbReference type="OrthoDB" id="8048413at2759"/>
<reference evidence="4 5" key="1">
    <citation type="journal article" date="2019" name="Sci. Rep.">
        <title>Orb-weaving spider Araneus ventricosus genome elucidates the spidroin gene catalogue.</title>
        <authorList>
            <person name="Kono N."/>
            <person name="Nakamura H."/>
            <person name="Ohtoshi R."/>
            <person name="Moran D.A.P."/>
            <person name="Shinohara A."/>
            <person name="Yoshida Y."/>
            <person name="Fujiwara M."/>
            <person name="Mori M."/>
            <person name="Tomita M."/>
            <person name="Arakawa K."/>
        </authorList>
    </citation>
    <scope>NUCLEOTIDE SEQUENCE [LARGE SCALE GENOMIC DNA]</scope>
</reference>
<dbReference type="AlphaFoldDB" id="A0A4Y2G2L5"/>
<keyword evidence="1 2" id="KW-0430">Lectin</keyword>
<keyword evidence="5" id="KW-1185">Reference proteome</keyword>
<dbReference type="InterPro" id="IPR044156">
    <property type="entry name" value="Galectin-like"/>
</dbReference>
<dbReference type="InterPro" id="IPR001079">
    <property type="entry name" value="Galectin_CRD"/>
</dbReference>
<comment type="caution">
    <text evidence="4">The sequence shown here is derived from an EMBL/GenBank/DDBJ whole genome shotgun (WGS) entry which is preliminary data.</text>
</comment>
<dbReference type="GO" id="GO:0030246">
    <property type="term" value="F:carbohydrate binding"/>
    <property type="evidence" value="ECO:0007669"/>
    <property type="project" value="UniProtKB-UniRule"/>
</dbReference>
<evidence type="ECO:0000256" key="1">
    <source>
        <dbReference type="ARBA" id="ARBA00022734"/>
    </source>
</evidence>
<dbReference type="PANTHER" id="PTHR11346">
    <property type="entry name" value="GALECTIN"/>
    <property type="match status" value="1"/>
</dbReference>
<proteinExistence type="predicted"/>
<sequence length="136" mass="14776">MTVPHACSIPGGLSIGSKIYIHGMVPEDASEFSIALQRGADVEFADLQLYLVAKLGRSPMVVWNSRQGATWGVEEQLAGAFPFPAFPRAFLLVITAYMDSYEVADLPNFSIKVRDGLPISAITHLAIQAEPLNSER</sequence>
<organism evidence="4 5">
    <name type="scientific">Araneus ventricosus</name>
    <name type="common">Orbweaver spider</name>
    <name type="synonym">Epeira ventricosa</name>
    <dbReference type="NCBI Taxonomy" id="182803"/>
    <lineage>
        <taxon>Eukaryota</taxon>
        <taxon>Metazoa</taxon>
        <taxon>Ecdysozoa</taxon>
        <taxon>Arthropoda</taxon>
        <taxon>Chelicerata</taxon>
        <taxon>Arachnida</taxon>
        <taxon>Araneae</taxon>
        <taxon>Araneomorphae</taxon>
        <taxon>Entelegynae</taxon>
        <taxon>Araneoidea</taxon>
        <taxon>Araneidae</taxon>
        <taxon>Araneus</taxon>
    </lineage>
</organism>
<dbReference type="Proteomes" id="UP000499080">
    <property type="component" value="Unassembled WGS sequence"/>
</dbReference>
<gene>
    <name evidence="4" type="ORF">AVEN_10722_1</name>
</gene>
<dbReference type="SMART" id="SM00276">
    <property type="entry name" value="GLECT"/>
    <property type="match status" value="1"/>
</dbReference>
<dbReference type="EMBL" id="BGPR01001157">
    <property type="protein sequence ID" value="GBM46879.1"/>
    <property type="molecule type" value="Genomic_DNA"/>
</dbReference>
<accession>A0A4Y2G2L5</accession>
<protein>
    <recommendedName>
        <fullName evidence="2">Galectin</fullName>
    </recommendedName>
</protein>
<evidence type="ECO:0000313" key="5">
    <source>
        <dbReference type="Proteomes" id="UP000499080"/>
    </source>
</evidence>
<feature type="domain" description="Galectin" evidence="3">
    <location>
        <begin position="5"/>
        <end position="136"/>
    </location>
</feature>
<dbReference type="Pfam" id="PF00337">
    <property type="entry name" value="Gal-bind_lectin"/>
    <property type="match status" value="1"/>
</dbReference>
<evidence type="ECO:0000256" key="2">
    <source>
        <dbReference type="RuleBase" id="RU102079"/>
    </source>
</evidence>
<evidence type="ECO:0000313" key="4">
    <source>
        <dbReference type="EMBL" id="GBM46879.1"/>
    </source>
</evidence>
<name>A0A4Y2G2L5_ARAVE</name>
<dbReference type="SUPFAM" id="SSF49899">
    <property type="entry name" value="Concanavalin A-like lectins/glucanases"/>
    <property type="match status" value="1"/>
</dbReference>
<dbReference type="PROSITE" id="PS51304">
    <property type="entry name" value="GALECTIN"/>
    <property type="match status" value="1"/>
</dbReference>